<dbReference type="EMBL" id="DLYI01000029">
    <property type="protein sequence ID" value="HAC26703.1"/>
    <property type="molecule type" value="Genomic_DNA"/>
</dbReference>
<comment type="caution">
    <text evidence="7">The sequence shown here is derived from an EMBL/GenBank/DDBJ whole genome shotgun (WGS) entry which is preliminary data.</text>
</comment>
<evidence type="ECO:0000256" key="4">
    <source>
        <dbReference type="ARBA" id="ARBA00022917"/>
    </source>
</evidence>
<protein>
    <recommendedName>
        <fullName evidence="6">Methionyl/Leucyl tRNA synthetase domain-containing protein</fullName>
    </recommendedName>
</protein>
<evidence type="ECO:0000313" key="8">
    <source>
        <dbReference type="Proteomes" id="UP000261325"/>
    </source>
</evidence>
<dbReference type="GO" id="GO:0004812">
    <property type="term" value="F:aminoacyl-tRNA ligase activity"/>
    <property type="evidence" value="ECO:0007669"/>
    <property type="project" value="UniProtKB-KW"/>
</dbReference>
<evidence type="ECO:0000259" key="6">
    <source>
        <dbReference type="Pfam" id="PF09334"/>
    </source>
</evidence>
<dbReference type="InterPro" id="IPR014729">
    <property type="entry name" value="Rossmann-like_a/b/a_fold"/>
</dbReference>
<dbReference type="InterPro" id="IPR015413">
    <property type="entry name" value="Methionyl/Leucyl_tRNA_Synth"/>
</dbReference>
<dbReference type="AlphaFoldDB" id="A0A3B8WCL4"/>
<feature type="non-terminal residue" evidence="7">
    <location>
        <position position="1"/>
    </location>
</feature>
<evidence type="ECO:0000256" key="1">
    <source>
        <dbReference type="ARBA" id="ARBA00022598"/>
    </source>
</evidence>
<dbReference type="GO" id="GO:0006418">
    <property type="term" value="P:tRNA aminoacylation for protein translation"/>
    <property type="evidence" value="ECO:0007669"/>
    <property type="project" value="InterPro"/>
</dbReference>
<feature type="non-terminal residue" evidence="7">
    <location>
        <position position="54"/>
    </location>
</feature>
<reference evidence="7 8" key="1">
    <citation type="journal article" date="2018" name="Nat. Biotechnol.">
        <title>A standardized bacterial taxonomy based on genome phylogeny substantially revises the tree of life.</title>
        <authorList>
            <person name="Parks D.H."/>
            <person name="Chuvochina M."/>
            <person name="Waite D.W."/>
            <person name="Rinke C."/>
            <person name="Skarshewski A."/>
            <person name="Chaumeil P.A."/>
            <person name="Hugenholtz P."/>
        </authorList>
    </citation>
    <scope>NUCLEOTIDE SEQUENCE [LARGE SCALE GENOMIC DNA]</scope>
    <source>
        <strain evidence="7">UBA9049</strain>
    </source>
</reference>
<dbReference type="GO" id="GO:0005524">
    <property type="term" value="F:ATP binding"/>
    <property type="evidence" value="ECO:0007669"/>
    <property type="project" value="UniProtKB-KW"/>
</dbReference>
<organism evidence="7 8">
    <name type="scientific">Marinobacter nauticus</name>
    <name type="common">Marinobacter hydrocarbonoclasticus</name>
    <name type="synonym">Marinobacter aquaeolei</name>
    <dbReference type="NCBI Taxonomy" id="2743"/>
    <lineage>
        <taxon>Bacteria</taxon>
        <taxon>Pseudomonadati</taxon>
        <taxon>Pseudomonadota</taxon>
        <taxon>Gammaproteobacteria</taxon>
        <taxon>Pseudomonadales</taxon>
        <taxon>Marinobacteraceae</taxon>
        <taxon>Marinobacter</taxon>
    </lineage>
</organism>
<dbReference type="SUPFAM" id="SSF52374">
    <property type="entry name" value="Nucleotidylyl transferase"/>
    <property type="match status" value="1"/>
</dbReference>
<evidence type="ECO:0000256" key="5">
    <source>
        <dbReference type="ARBA" id="ARBA00023146"/>
    </source>
</evidence>
<accession>A0A3B8WCL4</accession>
<gene>
    <name evidence="7" type="ORF">DCF82_02590</name>
</gene>
<evidence type="ECO:0000256" key="3">
    <source>
        <dbReference type="ARBA" id="ARBA00022840"/>
    </source>
</evidence>
<keyword evidence="4" id="KW-0648">Protein biosynthesis</keyword>
<dbReference type="Proteomes" id="UP000261325">
    <property type="component" value="Unassembled WGS sequence"/>
</dbReference>
<evidence type="ECO:0000256" key="2">
    <source>
        <dbReference type="ARBA" id="ARBA00022741"/>
    </source>
</evidence>
<evidence type="ECO:0000313" key="7">
    <source>
        <dbReference type="EMBL" id="HAC26703.1"/>
    </source>
</evidence>
<keyword evidence="3" id="KW-0067">ATP-binding</keyword>
<dbReference type="Gene3D" id="3.40.50.620">
    <property type="entry name" value="HUPs"/>
    <property type="match status" value="1"/>
</dbReference>
<name>A0A3B8WCL4_MARNT</name>
<keyword evidence="5" id="KW-0030">Aminoacyl-tRNA synthetase</keyword>
<sequence>SEHYFFKLPEFHDFLSKWTRSGALQPQVANKLAEWLDAGLQEWDISRDAPYFGF</sequence>
<feature type="domain" description="Methionyl/Leucyl tRNA synthetase" evidence="6">
    <location>
        <begin position="1"/>
        <end position="53"/>
    </location>
</feature>
<dbReference type="Pfam" id="PF09334">
    <property type="entry name" value="tRNA-synt_1g"/>
    <property type="match status" value="1"/>
</dbReference>
<proteinExistence type="predicted"/>
<keyword evidence="2" id="KW-0547">Nucleotide-binding</keyword>
<keyword evidence="1" id="KW-0436">Ligase</keyword>